<reference evidence="2" key="1">
    <citation type="journal article" date="2023" name="G3 (Bethesda)">
        <title>Whole genome assembly and annotation of the endangered Caribbean coral Acropora cervicornis.</title>
        <authorList>
            <person name="Selwyn J.D."/>
            <person name="Vollmer S.V."/>
        </authorList>
    </citation>
    <scope>NUCLEOTIDE SEQUENCE</scope>
    <source>
        <strain evidence="2">K2</strain>
    </source>
</reference>
<sequence length="198" mass="23044">MKVALGKGKFMQELDVNRFTYAMLESRNSRYRATEGAEEERNSGSEEQWVQRNSKYTGTLGTEEQRNSGYRGTESAQEQRNSGYRATVDQRNSGYRGTVGTQEQRVRRNSRYRGTVGTEEQYRNIGKLKCKIKNYLLRRHLKHVNGFPRRKSKTVRWFLSRTFPEALSHGTKLVPRTSPGKWPMVSNQLAESKFHLEK</sequence>
<keyword evidence="3" id="KW-1185">Reference proteome</keyword>
<dbReference type="AlphaFoldDB" id="A0AAD9QP33"/>
<feature type="compositionally biased region" description="Polar residues" evidence="1">
    <location>
        <begin position="45"/>
        <end position="103"/>
    </location>
</feature>
<evidence type="ECO:0000313" key="2">
    <source>
        <dbReference type="EMBL" id="KAK2564807.1"/>
    </source>
</evidence>
<evidence type="ECO:0000256" key="1">
    <source>
        <dbReference type="SAM" id="MobiDB-lite"/>
    </source>
</evidence>
<feature type="compositionally biased region" description="Basic and acidic residues" evidence="1">
    <location>
        <begin position="32"/>
        <end position="44"/>
    </location>
</feature>
<name>A0AAD9QP33_ACRCE</name>
<reference evidence="2" key="2">
    <citation type="journal article" date="2023" name="Science">
        <title>Genomic signatures of disease resistance in endangered staghorn corals.</title>
        <authorList>
            <person name="Vollmer S.V."/>
            <person name="Selwyn J.D."/>
            <person name="Despard B.A."/>
            <person name="Roesel C.L."/>
        </authorList>
    </citation>
    <scope>NUCLEOTIDE SEQUENCE</scope>
    <source>
        <tissue evidence="2">Whole Organism</tissue>
    </source>
</reference>
<feature type="region of interest" description="Disordered" evidence="1">
    <location>
        <begin position="32"/>
        <end position="107"/>
    </location>
</feature>
<proteinExistence type="predicted"/>
<evidence type="ECO:0000313" key="3">
    <source>
        <dbReference type="Proteomes" id="UP001249851"/>
    </source>
</evidence>
<comment type="caution">
    <text evidence="2">The sequence shown here is derived from an EMBL/GenBank/DDBJ whole genome shotgun (WGS) entry which is preliminary data.</text>
</comment>
<accession>A0AAD9QP33</accession>
<organism evidence="2 3">
    <name type="scientific">Acropora cervicornis</name>
    <name type="common">Staghorn coral</name>
    <dbReference type="NCBI Taxonomy" id="6130"/>
    <lineage>
        <taxon>Eukaryota</taxon>
        <taxon>Metazoa</taxon>
        <taxon>Cnidaria</taxon>
        <taxon>Anthozoa</taxon>
        <taxon>Hexacorallia</taxon>
        <taxon>Scleractinia</taxon>
        <taxon>Astrocoeniina</taxon>
        <taxon>Acroporidae</taxon>
        <taxon>Acropora</taxon>
    </lineage>
</organism>
<protein>
    <submittedName>
        <fullName evidence="2">Uncharacterized protein</fullName>
    </submittedName>
</protein>
<dbReference type="EMBL" id="JARQWQ010000021">
    <property type="protein sequence ID" value="KAK2564807.1"/>
    <property type="molecule type" value="Genomic_DNA"/>
</dbReference>
<dbReference type="Proteomes" id="UP001249851">
    <property type="component" value="Unassembled WGS sequence"/>
</dbReference>
<gene>
    <name evidence="2" type="ORF">P5673_011495</name>
</gene>